<evidence type="ECO:0000313" key="4">
    <source>
        <dbReference type="EMBL" id="SBW08278.1"/>
    </source>
</evidence>
<dbReference type="SUPFAM" id="SSF53187">
    <property type="entry name" value="Zn-dependent exopeptidases"/>
    <property type="match status" value="1"/>
</dbReference>
<dbReference type="PIRSF" id="PIRSF005962">
    <property type="entry name" value="Pept_M20D_amidohydro"/>
    <property type="match status" value="1"/>
</dbReference>
<dbReference type="Pfam" id="PF07687">
    <property type="entry name" value="M20_dimer"/>
    <property type="match status" value="1"/>
</dbReference>
<feature type="binding site" evidence="2">
    <location>
        <position position="136"/>
    </location>
    <ligand>
        <name>Mn(2+)</name>
        <dbReference type="ChEBI" id="CHEBI:29035"/>
        <label>2</label>
    </ligand>
</feature>
<dbReference type="NCBIfam" id="TIGR01891">
    <property type="entry name" value="amidohydrolases"/>
    <property type="match status" value="1"/>
</dbReference>
<dbReference type="GO" id="GO:0019877">
    <property type="term" value="P:diaminopimelate biosynthetic process"/>
    <property type="evidence" value="ECO:0007669"/>
    <property type="project" value="UniProtKB-ARBA"/>
</dbReference>
<dbReference type="Pfam" id="PF01546">
    <property type="entry name" value="Peptidase_M20"/>
    <property type="match status" value="1"/>
</dbReference>
<dbReference type="PANTHER" id="PTHR11014:SF63">
    <property type="entry name" value="METALLOPEPTIDASE, PUTATIVE (AFU_ORTHOLOGUE AFUA_6G09600)-RELATED"/>
    <property type="match status" value="1"/>
</dbReference>
<protein>
    <submittedName>
        <fullName evidence="4">Amidohydrolase</fullName>
    </submittedName>
</protein>
<sequence length="390" mass="41052">MSLLEESAALAPELEAFKSDLHAHPELSFQERRTTAILREKLPALGLELIDLGMETGAVALLRGALPGRTAALRADIDAIAQREPVGPGASEIPGVMHACGHDFHTTCLYGAAKLLTARRENLRGNVVFLFQPAEEITQGAAAMLANGLWEKLPCGRPDFLFGLHNRPELPCGQIAVMEGGVMSGKEHFEIILHGVAGHGGSPQKCVDVIVPAAAIIQAIQSIVSRSTDPLDALVCAVLSIHAGTAENFVPDALTMTGAIRAHSAAIMERAKARLEDIVRGVSAAHGCTCTLHFIPQVPPTVNSPAMTALARKAAVAVAGADAVVSPRPDMGSEDFAVFGQDVPSFFYWLGSGFPGQENAGWHSEHFRTDDNALPLGAALLAQSAIVGLE</sequence>
<dbReference type="SUPFAM" id="SSF55031">
    <property type="entry name" value="Bacterial exopeptidase dimerisation domain"/>
    <property type="match status" value="1"/>
</dbReference>
<dbReference type="InterPro" id="IPR011650">
    <property type="entry name" value="Peptidase_M20_dimer"/>
</dbReference>
<organism evidence="4">
    <name type="scientific">uncultured Eubacteriales bacterium</name>
    <dbReference type="NCBI Taxonomy" id="172733"/>
    <lineage>
        <taxon>Bacteria</taxon>
        <taxon>Bacillati</taxon>
        <taxon>Bacillota</taxon>
        <taxon>Clostridia</taxon>
        <taxon>Eubacteriales</taxon>
        <taxon>environmental samples</taxon>
    </lineage>
</organism>
<dbReference type="InterPro" id="IPR002933">
    <property type="entry name" value="Peptidase_M20"/>
</dbReference>
<proteinExistence type="predicted"/>
<reference evidence="4" key="1">
    <citation type="submission" date="2016-04" db="EMBL/GenBank/DDBJ databases">
        <authorList>
            <person name="Evans L.H."/>
            <person name="Alamgir A."/>
            <person name="Owens N."/>
            <person name="Weber N.D."/>
            <person name="Virtaneva K."/>
            <person name="Barbian K."/>
            <person name="Babar A."/>
            <person name="Rosenke K."/>
        </authorList>
    </citation>
    <scope>NUCLEOTIDE SEQUENCE</scope>
    <source>
        <strain evidence="4">86</strain>
    </source>
</reference>
<dbReference type="FunFam" id="3.30.70.360:FF:000001">
    <property type="entry name" value="N-acetyldiaminopimelate deacetylase"/>
    <property type="match status" value="1"/>
</dbReference>
<dbReference type="AlphaFoldDB" id="A0A212K9K3"/>
<keyword evidence="2" id="KW-0479">Metal-binding</keyword>
<feature type="binding site" evidence="2">
    <location>
        <position position="363"/>
    </location>
    <ligand>
        <name>Mn(2+)</name>
        <dbReference type="ChEBI" id="CHEBI:29035"/>
        <label>2</label>
    </ligand>
</feature>
<feature type="domain" description="Peptidase M20 dimerisation" evidence="3">
    <location>
        <begin position="188"/>
        <end position="280"/>
    </location>
</feature>
<gene>
    <name evidence="4" type="ORF">KL86CLO1_12428</name>
</gene>
<feature type="binding site" evidence="2">
    <location>
        <position position="165"/>
    </location>
    <ligand>
        <name>Mn(2+)</name>
        <dbReference type="ChEBI" id="CHEBI:29035"/>
        <label>2</label>
    </ligand>
</feature>
<dbReference type="InterPro" id="IPR017439">
    <property type="entry name" value="Amidohydrolase"/>
</dbReference>
<evidence type="ECO:0000256" key="2">
    <source>
        <dbReference type="PIRSR" id="PIRSR005962-1"/>
    </source>
</evidence>
<dbReference type="Gene3D" id="3.40.630.10">
    <property type="entry name" value="Zn peptidases"/>
    <property type="match status" value="1"/>
</dbReference>
<feature type="binding site" evidence="2">
    <location>
        <position position="100"/>
    </location>
    <ligand>
        <name>Mn(2+)</name>
        <dbReference type="ChEBI" id="CHEBI:29035"/>
        <label>2</label>
    </ligand>
</feature>
<keyword evidence="2" id="KW-0464">Manganese</keyword>
<evidence type="ECO:0000259" key="3">
    <source>
        <dbReference type="Pfam" id="PF07687"/>
    </source>
</evidence>
<comment type="cofactor">
    <cofactor evidence="2">
        <name>Mn(2+)</name>
        <dbReference type="ChEBI" id="CHEBI:29035"/>
    </cofactor>
    <text evidence="2">The Mn(2+) ion enhances activity.</text>
</comment>
<feature type="binding site" evidence="2">
    <location>
        <position position="102"/>
    </location>
    <ligand>
        <name>Mn(2+)</name>
        <dbReference type="ChEBI" id="CHEBI:29035"/>
        <label>2</label>
    </ligand>
</feature>
<dbReference type="CDD" id="cd03886">
    <property type="entry name" value="M20_Acy1"/>
    <property type="match status" value="1"/>
</dbReference>
<evidence type="ECO:0000256" key="1">
    <source>
        <dbReference type="ARBA" id="ARBA00022801"/>
    </source>
</evidence>
<dbReference type="GO" id="GO:0050118">
    <property type="term" value="F:N-acetyldiaminopimelate deacetylase activity"/>
    <property type="evidence" value="ECO:0007669"/>
    <property type="project" value="UniProtKB-ARBA"/>
</dbReference>
<dbReference type="InterPro" id="IPR036264">
    <property type="entry name" value="Bact_exopeptidase_dim_dom"/>
</dbReference>
<accession>A0A212K9K3</accession>
<dbReference type="Gene3D" id="3.30.70.360">
    <property type="match status" value="1"/>
</dbReference>
<name>A0A212K9K3_9FIRM</name>
<dbReference type="EMBL" id="FLUN01000001">
    <property type="protein sequence ID" value="SBW08278.1"/>
    <property type="molecule type" value="Genomic_DNA"/>
</dbReference>
<dbReference type="GO" id="GO:0046872">
    <property type="term" value="F:metal ion binding"/>
    <property type="evidence" value="ECO:0007669"/>
    <property type="project" value="UniProtKB-KW"/>
</dbReference>
<dbReference type="PANTHER" id="PTHR11014">
    <property type="entry name" value="PEPTIDASE M20 FAMILY MEMBER"/>
    <property type="match status" value="1"/>
</dbReference>
<keyword evidence="1 4" id="KW-0378">Hydrolase</keyword>